<protein>
    <recommendedName>
        <fullName evidence="11">Hydroxyethylthiazole kinase</fullName>
        <ecNumber evidence="11">2.7.1.50</ecNumber>
    </recommendedName>
    <alternativeName>
        <fullName evidence="11">4-methyl-5-beta-hydroxyethylthiazole kinase</fullName>
        <shortName evidence="11">TH kinase</shortName>
        <shortName evidence="11">Thz kinase</shortName>
    </alternativeName>
</protein>
<comment type="pathway">
    <text evidence="3 11">Cofactor biosynthesis; thiamine diphosphate biosynthesis; 4-methyl-5-(2-phosphoethyl)-thiazole from 5-(2-hydroxyethyl)-4-methylthiazole: step 1/1.</text>
</comment>
<dbReference type="PIRSF" id="PIRSF000513">
    <property type="entry name" value="Thz_kinase"/>
    <property type="match status" value="1"/>
</dbReference>
<dbReference type="AlphaFoldDB" id="A0AAE4ASC9"/>
<feature type="binding site" evidence="11">
    <location>
        <position position="45"/>
    </location>
    <ligand>
        <name>substrate</name>
    </ligand>
</feature>
<feature type="binding site" evidence="11">
    <location>
        <position position="120"/>
    </location>
    <ligand>
        <name>ATP</name>
        <dbReference type="ChEBI" id="CHEBI:30616"/>
    </ligand>
</feature>
<dbReference type="GO" id="GO:0009229">
    <property type="term" value="P:thiamine diphosphate biosynthetic process"/>
    <property type="evidence" value="ECO:0007669"/>
    <property type="project" value="UniProtKB-UniRule"/>
</dbReference>
<reference evidence="12" key="1">
    <citation type="submission" date="2023-07" db="EMBL/GenBank/DDBJ databases">
        <title>Genomic Encyclopedia of Type Strains, Phase IV (KMG-IV): sequencing the most valuable type-strain genomes for metagenomic binning, comparative biology and taxonomic classification.</title>
        <authorList>
            <person name="Goeker M."/>
        </authorList>
    </citation>
    <scope>NUCLEOTIDE SEQUENCE</scope>
    <source>
        <strain evidence="12">DSM 21202</strain>
    </source>
</reference>
<sequence length="266" mass="27068">MDMDTLAAIADRVRQTHPLVQNITNFVVMNTTANALLSAGASPAMVHSADEVEEFAGLASALVINIGTLSSEWAAAMKLAVGVANKRPIPWVLDPVGIGATTYRTRLASDLAAMGPTVVRGNGSEIITLSGSVAAQGRGVDSLHGSETALDAARTLAARTGGVVAVTGESDYVTDGGRLIRIDGGHELMPQVTGLGCTATALIGAFCAVEEDRMAATTAALAVLAAAGRYAGSRAEGPGSLPALLFDALHKLDRDLLAGHAAISEV</sequence>
<comment type="cofactor">
    <cofactor evidence="2 11">
        <name>Mg(2+)</name>
        <dbReference type="ChEBI" id="CHEBI:18420"/>
    </cofactor>
</comment>
<dbReference type="HAMAP" id="MF_00228">
    <property type="entry name" value="Thz_kinase"/>
    <property type="match status" value="1"/>
</dbReference>
<dbReference type="InterPro" id="IPR029056">
    <property type="entry name" value="Ribokinase-like"/>
</dbReference>
<keyword evidence="4 11" id="KW-0808">Transferase</keyword>
<dbReference type="InterPro" id="IPR000417">
    <property type="entry name" value="Hyethyz_kinase"/>
</dbReference>
<evidence type="ECO:0000256" key="1">
    <source>
        <dbReference type="ARBA" id="ARBA00001771"/>
    </source>
</evidence>
<comment type="function">
    <text evidence="11">Catalyzes the phosphorylation of the hydroxyl group of 4-methyl-5-beta-hydroxyethylthiazole (THZ).</text>
</comment>
<keyword evidence="13" id="KW-1185">Reference proteome</keyword>
<comment type="catalytic activity">
    <reaction evidence="1 11">
        <text>5-(2-hydroxyethyl)-4-methylthiazole + ATP = 4-methyl-5-(2-phosphooxyethyl)-thiazole + ADP + H(+)</text>
        <dbReference type="Rhea" id="RHEA:24212"/>
        <dbReference type="ChEBI" id="CHEBI:15378"/>
        <dbReference type="ChEBI" id="CHEBI:17957"/>
        <dbReference type="ChEBI" id="CHEBI:30616"/>
        <dbReference type="ChEBI" id="CHEBI:58296"/>
        <dbReference type="ChEBI" id="CHEBI:456216"/>
        <dbReference type="EC" id="2.7.1.50"/>
    </reaction>
</comment>
<dbReference type="RefSeq" id="WP_306885948.1">
    <property type="nucleotide sequence ID" value="NZ_JAUSUL010000002.1"/>
</dbReference>
<comment type="similarity">
    <text evidence="11">Belongs to the Thz kinase family.</text>
</comment>
<evidence type="ECO:0000256" key="10">
    <source>
        <dbReference type="ARBA" id="ARBA00022977"/>
    </source>
</evidence>
<dbReference type="GO" id="GO:0000287">
    <property type="term" value="F:magnesium ion binding"/>
    <property type="evidence" value="ECO:0007669"/>
    <property type="project" value="UniProtKB-UniRule"/>
</dbReference>
<accession>A0AAE4ASC9</accession>
<dbReference type="SUPFAM" id="SSF53613">
    <property type="entry name" value="Ribokinase-like"/>
    <property type="match status" value="1"/>
</dbReference>
<dbReference type="CDD" id="cd01170">
    <property type="entry name" value="THZ_kinase"/>
    <property type="match status" value="1"/>
</dbReference>
<evidence type="ECO:0000256" key="3">
    <source>
        <dbReference type="ARBA" id="ARBA00004868"/>
    </source>
</evidence>
<evidence type="ECO:0000256" key="5">
    <source>
        <dbReference type="ARBA" id="ARBA00022723"/>
    </source>
</evidence>
<evidence type="ECO:0000256" key="9">
    <source>
        <dbReference type="ARBA" id="ARBA00022842"/>
    </source>
</evidence>
<evidence type="ECO:0000256" key="4">
    <source>
        <dbReference type="ARBA" id="ARBA00022679"/>
    </source>
</evidence>
<dbReference type="EMBL" id="JAUSUL010000002">
    <property type="protein sequence ID" value="MDQ0316121.1"/>
    <property type="molecule type" value="Genomic_DNA"/>
</dbReference>
<evidence type="ECO:0000256" key="8">
    <source>
        <dbReference type="ARBA" id="ARBA00022840"/>
    </source>
</evidence>
<dbReference type="PRINTS" id="PR01099">
    <property type="entry name" value="HYETHTZKNASE"/>
</dbReference>
<dbReference type="EC" id="2.7.1.50" evidence="11"/>
<evidence type="ECO:0000256" key="6">
    <source>
        <dbReference type="ARBA" id="ARBA00022741"/>
    </source>
</evidence>
<dbReference type="NCBIfam" id="TIGR00694">
    <property type="entry name" value="thiM"/>
    <property type="match status" value="1"/>
</dbReference>
<evidence type="ECO:0000256" key="11">
    <source>
        <dbReference type="HAMAP-Rule" id="MF_00228"/>
    </source>
</evidence>
<evidence type="ECO:0000256" key="7">
    <source>
        <dbReference type="ARBA" id="ARBA00022777"/>
    </source>
</evidence>
<evidence type="ECO:0000256" key="2">
    <source>
        <dbReference type="ARBA" id="ARBA00001946"/>
    </source>
</evidence>
<keyword evidence="10 11" id="KW-0784">Thiamine biosynthesis</keyword>
<proteinExistence type="inferred from homology"/>
<name>A0AAE4ASC9_9HYPH</name>
<keyword evidence="8 11" id="KW-0067">ATP-binding</keyword>
<keyword evidence="7 11" id="KW-0418">Kinase</keyword>
<evidence type="ECO:0000313" key="12">
    <source>
        <dbReference type="EMBL" id="MDQ0316121.1"/>
    </source>
</evidence>
<dbReference type="Gene3D" id="3.40.1190.20">
    <property type="match status" value="1"/>
</dbReference>
<keyword evidence="9 11" id="KW-0460">Magnesium</keyword>
<keyword evidence="6 11" id="KW-0547">Nucleotide-binding</keyword>
<feature type="binding site" evidence="11">
    <location>
        <position position="194"/>
    </location>
    <ligand>
        <name>substrate</name>
    </ligand>
</feature>
<comment type="caution">
    <text evidence="12">The sequence shown here is derived from an EMBL/GenBank/DDBJ whole genome shotgun (WGS) entry which is preliminary data.</text>
</comment>
<dbReference type="NCBIfam" id="NF006830">
    <property type="entry name" value="PRK09355.1"/>
    <property type="match status" value="1"/>
</dbReference>
<gene>
    <name evidence="11" type="primary">thiM</name>
    <name evidence="12" type="ORF">J2S73_002578</name>
</gene>
<dbReference type="GO" id="GO:0004417">
    <property type="term" value="F:hydroxyethylthiazole kinase activity"/>
    <property type="evidence" value="ECO:0007669"/>
    <property type="project" value="UniProtKB-UniRule"/>
</dbReference>
<dbReference type="GO" id="GO:0005524">
    <property type="term" value="F:ATP binding"/>
    <property type="evidence" value="ECO:0007669"/>
    <property type="project" value="UniProtKB-UniRule"/>
</dbReference>
<dbReference type="Proteomes" id="UP001229244">
    <property type="component" value="Unassembled WGS sequence"/>
</dbReference>
<feature type="binding site" evidence="11">
    <location>
        <position position="167"/>
    </location>
    <ligand>
        <name>ATP</name>
        <dbReference type="ChEBI" id="CHEBI:30616"/>
    </ligand>
</feature>
<evidence type="ECO:0000313" key="13">
    <source>
        <dbReference type="Proteomes" id="UP001229244"/>
    </source>
</evidence>
<dbReference type="Pfam" id="PF02110">
    <property type="entry name" value="HK"/>
    <property type="match status" value="1"/>
</dbReference>
<organism evidence="12 13">
    <name type="scientific">Amorphus orientalis</name>
    <dbReference type="NCBI Taxonomy" id="649198"/>
    <lineage>
        <taxon>Bacteria</taxon>
        <taxon>Pseudomonadati</taxon>
        <taxon>Pseudomonadota</taxon>
        <taxon>Alphaproteobacteria</taxon>
        <taxon>Hyphomicrobiales</taxon>
        <taxon>Amorphaceae</taxon>
        <taxon>Amorphus</taxon>
    </lineage>
</organism>
<keyword evidence="5 11" id="KW-0479">Metal-binding</keyword>
<dbReference type="GO" id="GO:0009228">
    <property type="term" value="P:thiamine biosynthetic process"/>
    <property type="evidence" value="ECO:0007669"/>
    <property type="project" value="UniProtKB-KW"/>
</dbReference>